<dbReference type="InterPro" id="IPR050297">
    <property type="entry name" value="LipidA_mod_glycosyltrf_83"/>
</dbReference>
<evidence type="ECO:0000256" key="4">
    <source>
        <dbReference type="ARBA" id="ARBA00022679"/>
    </source>
</evidence>
<keyword evidence="2" id="KW-1003">Cell membrane</keyword>
<proteinExistence type="predicted"/>
<evidence type="ECO:0000256" key="2">
    <source>
        <dbReference type="ARBA" id="ARBA00022475"/>
    </source>
</evidence>
<sequence length="559" mass="59038">MSSEQTVVERPDLNGVQRRTSVWAPVAAIGTPTLLVGLHALVYGGWIIDDAAITFAYVRSVATGLGPVLQPGADPVEGYSNPAWLALLVVGHMMRLFDHGTLFGVPDQVMFPKLLALICCAVLYAAYYRVAKALTRSPVTVTIVAGAITAAIPSFVIWCFSGLENSLLAAAVGWLAASIATAAHHNRLLNTRTALLCGALAAVAGLTRPDGMIYLLAYPLAVLLLTRAGLGDKLRSAGIGTAAFAVPLGALLLWRYATFGELVPNTAIAKSQGLPDLIGLARPFELILFTGVAPAVLGTVFVVLVLRRKTGDASGLKALLLVFALAAVAFAILEGDWMGQRRFATPIWATGALMIAVAGAQLVAGAEARERRRVWASCALGTLIAAPVLAHSAWTFRADPTVPMCAVASYAGWTVNDYAAALRLDDATVATPDIGGTALVSDLRIIDLGGLADAQLAQRWSQDDAAGLRDDVFAARPEFIETHHEWSDTTGLVDDPRLATDYVEIHRTSRTDGLWVRRDLAAALTASGALPTSPKALPLRSDDPYQLVDPLASCGELRP</sequence>
<evidence type="ECO:0000313" key="9">
    <source>
        <dbReference type="EMBL" id="MBB2990453.1"/>
    </source>
</evidence>
<keyword evidence="10" id="KW-1185">Reference proteome</keyword>
<feature type="transmembrane region" description="Helical" evidence="8">
    <location>
        <begin position="21"/>
        <end position="46"/>
    </location>
</feature>
<feature type="transmembrane region" description="Helical" evidence="8">
    <location>
        <begin position="139"/>
        <end position="160"/>
    </location>
</feature>
<evidence type="ECO:0000313" key="10">
    <source>
        <dbReference type="Proteomes" id="UP000550501"/>
    </source>
</evidence>
<dbReference type="GO" id="GO:0016763">
    <property type="term" value="F:pentosyltransferase activity"/>
    <property type="evidence" value="ECO:0007669"/>
    <property type="project" value="TreeGrafter"/>
</dbReference>
<dbReference type="Proteomes" id="UP000550501">
    <property type="component" value="Unassembled WGS sequence"/>
</dbReference>
<evidence type="ECO:0000256" key="8">
    <source>
        <dbReference type="SAM" id="Phobius"/>
    </source>
</evidence>
<dbReference type="RefSeq" id="WP_183467682.1">
    <property type="nucleotide sequence ID" value="NZ_JACHVU010000003.1"/>
</dbReference>
<keyword evidence="5 8" id="KW-0812">Transmembrane</keyword>
<evidence type="ECO:0000256" key="3">
    <source>
        <dbReference type="ARBA" id="ARBA00022676"/>
    </source>
</evidence>
<feature type="transmembrane region" description="Helical" evidence="8">
    <location>
        <begin position="343"/>
        <end position="362"/>
    </location>
</feature>
<organism evidence="9 10">
    <name type="scientific">Mycolicibacterium iranicum</name>
    <name type="common">Mycobacterium iranicum</name>
    <dbReference type="NCBI Taxonomy" id="912594"/>
    <lineage>
        <taxon>Bacteria</taxon>
        <taxon>Bacillati</taxon>
        <taxon>Actinomycetota</taxon>
        <taxon>Actinomycetes</taxon>
        <taxon>Mycobacteriales</taxon>
        <taxon>Mycobacteriaceae</taxon>
        <taxon>Mycolicibacterium</taxon>
    </lineage>
</organism>
<evidence type="ECO:0000256" key="7">
    <source>
        <dbReference type="ARBA" id="ARBA00023136"/>
    </source>
</evidence>
<feature type="transmembrane region" description="Helical" evidence="8">
    <location>
        <begin position="286"/>
        <end position="306"/>
    </location>
</feature>
<feature type="transmembrane region" description="Helical" evidence="8">
    <location>
        <begin position="374"/>
        <end position="394"/>
    </location>
</feature>
<feature type="transmembrane region" description="Helical" evidence="8">
    <location>
        <begin position="237"/>
        <end position="257"/>
    </location>
</feature>
<feature type="transmembrane region" description="Helical" evidence="8">
    <location>
        <begin position="212"/>
        <end position="230"/>
    </location>
</feature>
<dbReference type="GO" id="GO:0005886">
    <property type="term" value="C:plasma membrane"/>
    <property type="evidence" value="ECO:0007669"/>
    <property type="project" value="UniProtKB-SubCell"/>
</dbReference>
<feature type="transmembrane region" description="Helical" evidence="8">
    <location>
        <begin position="109"/>
        <end position="127"/>
    </location>
</feature>
<dbReference type="AlphaFoldDB" id="A0A839Q4P7"/>
<feature type="transmembrane region" description="Helical" evidence="8">
    <location>
        <begin position="318"/>
        <end position="337"/>
    </location>
</feature>
<keyword evidence="3" id="KW-0328">Glycosyltransferase</keyword>
<evidence type="ECO:0000256" key="1">
    <source>
        <dbReference type="ARBA" id="ARBA00004651"/>
    </source>
</evidence>
<comment type="subcellular location">
    <subcellularLocation>
        <location evidence="1">Cell membrane</location>
        <topology evidence="1">Multi-pass membrane protein</topology>
    </subcellularLocation>
</comment>
<comment type="caution">
    <text evidence="9">The sequence shown here is derived from an EMBL/GenBank/DDBJ whole genome shotgun (WGS) entry which is preliminary data.</text>
</comment>
<dbReference type="GO" id="GO:0009103">
    <property type="term" value="P:lipopolysaccharide biosynthetic process"/>
    <property type="evidence" value="ECO:0007669"/>
    <property type="project" value="UniProtKB-ARBA"/>
</dbReference>
<keyword evidence="7 8" id="KW-0472">Membrane</keyword>
<reference evidence="9 10" key="1">
    <citation type="submission" date="2020-08" db="EMBL/GenBank/DDBJ databases">
        <title>The Agave Microbiome: Exploring the role of microbial communities in plant adaptations to desert environments.</title>
        <authorList>
            <person name="Partida-Martinez L.P."/>
        </authorList>
    </citation>
    <scope>NUCLEOTIDE SEQUENCE [LARGE SCALE GENOMIC DNA]</scope>
    <source>
        <strain evidence="9 10">AT2.18</strain>
    </source>
</reference>
<keyword evidence="4" id="KW-0808">Transferase</keyword>
<dbReference type="EMBL" id="JACHVU010000003">
    <property type="protein sequence ID" value="MBB2990453.1"/>
    <property type="molecule type" value="Genomic_DNA"/>
</dbReference>
<dbReference type="PANTHER" id="PTHR33908">
    <property type="entry name" value="MANNOSYLTRANSFERASE YKCB-RELATED"/>
    <property type="match status" value="1"/>
</dbReference>
<name>A0A839Q4P7_MYCIR</name>
<protein>
    <submittedName>
        <fullName evidence="9">Putative membrane protein</fullName>
    </submittedName>
</protein>
<gene>
    <name evidence="9" type="ORF">FHR72_001921</name>
</gene>
<keyword evidence="6 8" id="KW-1133">Transmembrane helix</keyword>
<dbReference type="PANTHER" id="PTHR33908:SF11">
    <property type="entry name" value="MEMBRANE PROTEIN"/>
    <property type="match status" value="1"/>
</dbReference>
<evidence type="ECO:0000256" key="5">
    <source>
        <dbReference type="ARBA" id="ARBA00022692"/>
    </source>
</evidence>
<accession>A0A839Q4P7</accession>
<evidence type="ECO:0000256" key="6">
    <source>
        <dbReference type="ARBA" id="ARBA00022989"/>
    </source>
</evidence>